<proteinExistence type="predicted"/>
<evidence type="ECO:0000313" key="9">
    <source>
        <dbReference type="EMBL" id="KAA6182150.1"/>
    </source>
</evidence>
<feature type="domain" description="UvrD-like helicase ATP-binding" evidence="8">
    <location>
        <begin position="224"/>
        <end position="716"/>
    </location>
</feature>
<sequence>MTDQANEYLKAVSSETLANFKAIAAAAQERLDAARTSGADAFIHTNTFNSGVAASKKLSAISATNVTGYRELTREPAICRVQALDEEGERHTYYIARKSTVALHNGSKLASYGSVVGRLASLTVGTEITLQIAGKSRHFELLENIKYQPRFKDGAWDSLNTTVQGEDFGPLTVESLQALLRGRLEEADAEALLDALLQGSPSDTVLEGLRHEVRRSMALRDQPILDRFQDEIFRLPLDSQLLILGPPGTGKTTTLIRRLGQKLDRALLTPEETSLVERIDHPQQPHEQSWVMFTPTDLLKHFVKEAFSREQVPASDARIKTWETQRGELARNTLGILQQSSSETGRFVLKASSHHLRPAVEQAPTQWFDALHAFHKQRLLGQLQQGLTILVQLHHVVGADLVRSLVDIMATAEGGDLMAAYRALDGLESQLIPLLKSLKEESDQSVRKGLIRSLNQDRDFVDQLAAFIDSLQVDDEADADGEFDDDAGDEPEQQQTSSQKAVQVYNRSIRTLARLTFLKRSVPKTSAAAKIRDWLGKSRLPLKDELHSIGESIAAQNGLRRFVNASRRSVSEVPASYRQFRREAVKANQWYDGQIQHPRHLDAMELDAVLLLTLRTARELMAQPFVARNRTEPRFAFLQTIRDRLYNQVLVDEATDFSPLQLACMASLTRLETNAFFACGDFNQRITQWGTRTHDQALWAVSRIDTRPITTVYRQSQRLNAFSAKLLEILGGDLDCRGQLPEHLHHTGVSPSLLEDAGDFQDVAIWLVERIQEVEKIVNIGELPTIAVLVNAEEQVKPMAESLNHLLEDINLRAVACADGQSLGVGSDVRVFSVEHIKGLEFEAVFFVGIDDLAQQWPDLFGRFLYVGATRAATYLGLTCRAKLPPALESMRAELVSAWS</sequence>
<dbReference type="Gene3D" id="3.40.50.300">
    <property type="entry name" value="P-loop containing nucleotide triphosphate hydrolases"/>
    <property type="match status" value="3"/>
</dbReference>
<keyword evidence="3 6" id="KW-0347">Helicase</keyword>
<dbReference type="PANTHER" id="PTHR11070:SF2">
    <property type="entry name" value="ATP-DEPENDENT DNA HELICASE SRS2"/>
    <property type="match status" value="1"/>
</dbReference>
<evidence type="ECO:0000256" key="4">
    <source>
        <dbReference type="ARBA" id="ARBA00022840"/>
    </source>
</evidence>
<evidence type="ECO:0000313" key="10">
    <source>
        <dbReference type="Proteomes" id="UP000322981"/>
    </source>
</evidence>
<dbReference type="InterPro" id="IPR027417">
    <property type="entry name" value="P-loop_NTPase"/>
</dbReference>
<keyword evidence="4 6" id="KW-0067">ATP-binding</keyword>
<gene>
    <name evidence="9" type="ORF">F2Q65_18380</name>
</gene>
<accession>A0A5M8FE15</accession>
<dbReference type="EMBL" id="VWXX01000053">
    <property type="protein sequence ID" value="KAA6182150.1"/>
    <property type="molecule type" value="Genomic_DNA"/>
</dbReference>
<evidence type="ECO:0000256" key="1">
    <source>
        <dbReference type="ARBA" id="ARBA00022741"/>
    </source>
</evidence>
<comment type="caution">
    <text evidence="9">The sequence shown here is derived from an EMBL/GenBank/DDBJ whole genome shotgun (WGS) entry which is preliminary data.</text>
</comment>
<feature type="compositionally biased region" description="Acidic residues" evidence="7">
    <location>
        <begin position="478"/>
        <end position="492"/>
    </location>
</feature>
<dbReference type="PROSITE" id="PS51198">
    <property type="entry name" value="UVRD_HELICASE_ATP_BIND"/>
    <property type="match status" value="1"/>
</dbReference>
<dbReference type="GO" id="GO:0016787">
    <property type="term" value="F:hydrolase activity"/>
    <property type="evidence" value="ECO:0007669"/>
    <property type="project" value="UniProtKB-UniRule"/>
</dbReference>
<feature type="region of interest" description="Disordered" evidence="7">
    <location>
        <begin position="478"/>
        <end position="499"/>
    </location>
</feature>
<evidence type="ECO:0000256" key="7">
    <source>
        <dbReference type="SAM" id="MobiDB-lite"/>
    </source>
</evidence>
<dbReference type="GO" id="GO:0005524">
    <property type="term" value="F:ATP binding"/>
    <property type="evidence" value="ECO:0007669"/>
    <property type="project" value="UniProtKB-UniRule"/>
</dbReference>
<dbReference type="InterPro" id="IPR027785">
    <property type="entry name" value="UvrD-like_helicase_C"/>
</dbReference>
<dbReference type="GO" id="GO:0003677">
    <property type="term" value="F:DNA binding"/>
    <property type="evidence" value="ECO:0007669"/>
    <property type="project" value="InterPro"/>
</dbReference>
<dbReference type="PANTHER" id="PTHR11070">
    <property type="entry name" value="UVRD / RECB / PCRA DNA HELICASE FAMILY MEMBER"/>
    <property type="match status" value="1"/>
</dbReference>
<keyword evidence="10" id="KW-1185">Reference proteome</keyword>
<evidence type="ECO:0000256" key="5">
    <source>
        <dbReference type="ARBA" id="ARBA00034923"/>
    </source>
</evidence>
<evidence type="ECO:0000256" key="3">
    <source>
        <dbReference type="ARBA" id="ARBA00022806"/>
    </source>
</evidence>
<dbReference type="AlphaFoldDB" id="A0A5M8FE15"/>
<evidence type="ECO:0000259" key="8">
    <source>
        <dbReference type="PROSITE" id="PS51198"/>
    </source>
</evidence>
<keyword evidence="1 6" id="KW-0547">Nucleotide-binding</keyword>
<dbReference type="InterPro" id="IPR000212">
    <property type="entry name" value="DNA_helicase_UvrD/REP"/>
</dbReference>
<name>A0A5M8FE15_9GAMM</name>
<reference evidence="9 10" key="1">
    <citation type="submission" date="2019-09" db="EMBL/GenBank/DDBJ databases">
        <title>Whole-genome sequence of the purple sulfur bacterium Thiohalocapsa marina DSM 19078.</title>
        <authorList>
            <person name="Kyndt J.A."/>
            <person name="Meyer T.E."/>
        </authorList>
    </citation>
    <scope>NUCLEOTIDE SEQUENCE [LARGE SCALE GENOMIC DNA]</scope>
    <source>
        <strain evidence="9 10">DSM 19078</strain>
    </source>
</reference>
<dbReference type="GO" id="GO:0043138">
    <property type="term" value="F:3'-5' DNA helicase activity"/>
    <property type="evidence" value="ECO:0007669"/>
    <property type="project" value="TreeGrafter"/>
</dbReference>
<protein>
    <recommendedName>
        <fullName evidence="5">DNA 3'-5' helicase II</fullName>
    </recommendedName>
</protein>
<dbReference type="Proteomes" id="UP000322981">
    <property type="component" value="Unassembled WGS sequence"/>
</dbReference>
<evidence type="ECO:0000256" key="6">
    <source>
        <dbReference type="PROSITE-ProRule" id="PRU00560"/>
    </source>
</evidence>
<evidence type="ECO:0000256" key="2">
    <source>
        <dbReference type="ARBA" id="ARBA00022801"/>
    </source>
</evidence>
<dbReference type="Pfam" id="PF13538">
    <property type="entry name" value="UvrD_C_2"/>
    <property type="match status" value="1"/>
</dbReference>
<dbReference type="GO" id="GO:0000725">
    <property type="term" value="P:recombinational repair"/>
    <property type="evidence" value="ECO:0007669"/>
    <property type="project" value="TreeGrafter"/>
</dbReference>
<dbReference type="SUPFAM" id="SSF52540">
    <property type="entry name" value="P-loop containing nucleoside triphosphate hydrolases"/>
    <property type="match status" value="2"/>
</dbReference>
<dbReference type="OrthoDB" id="6187564at2"/>
<feature type="binding site" evidence="6">
    <location>
        <begin position="245"/>
        <end position="252"/>
    </location>
    <ligand>
        <name>ATP</name>
        <dbReference type="ChEBI" id="CHEBI:30616"/>
    </ligand>
</feature>
<dbReference type="InterPro" id="IPR014016">
    <property type="entry name" value="UvrD-like_ATP-bd"/>
</dbReference>
<dbReference type="RefSeq" id="WP_150094859.1">
    <property type="nucleotide sequence ID" value="NZ_VWXX01000053.1"/>
</dbReference>
<organism evidence="9 10">
    <name type="scientific">Thiohalocapsa marina</name>
    <dbReference type="NCBI Taxonomy" id="424902"/>
    <lineage>
        <taxon>Bacteria</taxon>
        <taxon>Pseudomonadati</taxon>
        <taxon>Pseudomonadota</taxon>
        <taxon>Gammaproteobacteria</taxon>
        <taxon>Chromatiales</taxon>
        <taxon>Chromatiaceae</taxon>
        <taxon>Thiohalocapsa</taxon>
    </lineage>
</organism>
<keyword evidence="2 6" id="KW-0378">Hydrolase</keyword>